<proteinExistence type="predicted"/>
<evidence type="ECO:0000256" key="2">
    <source>
        <dbReference type="ARBA" id="ARBA00023125"/>
    </source>
</evidence>
<dbReference type="PROSITE" id="PS50977">
    <property type="entry name" value="HTH_TETR_2"/>
    <property type="match status" value="1"/>
</dbReference>
<feature type="domain" description="HTH tetR-type" evidence="5">
    <location>
        <begin position="13"/>
        <end position="73"/>
    </location>
</feature>
<dbReference type="InterPro" id="IPR023772">
    <property type="entry name" value="DNA-bd_HTH_TetR-type_CS"/>
</dbReference>
<evidence type="ECO:0000313" key="6">
    <source>
        <dbReference type="EMBL" id="MBE1485187.1"/>
    </source>
</evidence>
<dbReference type="InterPro" id="IPR001647">
    <property type="entry name" value="HTH_TetR"/>
</dbReference>
<dbReference type="GO" id="GO:0003700">
    <property type="term" value="F:DNA-binding transcription factor activity"/>
    <property type="evidence" value="ECO:0007669"/>
    <property type="project" value="TreeGrafter"/>
</dbReference>
<feature type="DNA-binding region" description="H-T-H motif" evidence="4">
    <location>
        <begin position="36"/>
        <end position="55"/>
    </location>
</feature>
<dbReference type="PANTHER" id="PTHR30055">
    <property type="entry name" value="HTH-TYPE TRANSCRIPTIONAL REGULATOR RUTR"/>
    <property type="match status" value="1"/>
</dbReference>
<comment type="caution">
    <text evidence="6">The sequence shown here is derived from an EMBL/GenBank/DDBJ whole genome shotgun (WGS) entry which is preliminary data.</text>
</comment>
<gene>
    <name evidence="6" type="ORF">H4W31_000825</name>
</gene>
<dbReference type="PROSITE" id="PS01081">
    <property type="entry name" value="HTH_TETR_1"/>
    <property type="match status" value="1"/>
</dbReference>
<organism evidence="6 7">
    <name type="scientific">Plantactinospora soyae</name>
    <dbReference type="NCBI Taxonomy" id="1544732"/>
    <lineage>
        <taxon>Bacteria</taxon>
        <taxon>Bacillati</taxon>
        <taxon>Actinomycetota</taxon>
        <taxon>Actinomycetes</taxon>
        <taxon>Micromonosporales</taxon>
        <taxon>Micromonosporaceae</taxon>
        <taxon>Plantactinospora</taxon>
    </lineage>
</organism>
<reference evidence="6" key="1">
    <citation type="submission" date="2020-10" db="EMBL/GenBank/DDBJ databases">
        <title>Sequencing the genomes of 1000 actinobacteria strains.</title>
        <authorList>
            <person name="Klenk H.-P."/>
        </authorList>
    </citation>
    <scope>NUCLEOTIDE SEQUENCE</scope>
    <source>
        <strain evidence="6">DSM 46832</strain>
    </source>
</reference>
<dbReference type="AlphaFoldDB" id="A0A927M1P0"/>
<dbReference type="InterPro" id="IPR050109">
    <property type="entry name" value="HTH-type_TetR-like_transc_reg"/>
</dbReference>
<name>A0A927M1P0_9ACTN</name>
<dbReference type="Pfam" id="PF00440">
    <property type="entry name" value="TetR_N"/>
    <property type="match status" value="1"/>
</dbReference>
<dbReference type="EMBL" id="JADBEB010000001">
    <property type="protein sequence ID" value="MBE1485187.1"/>
    <property type="molecule type" value="Genomic_DNA"/>
</dbReference>
<dbReference type="InterPro" id="IPR041347">
    <property type="entry name" value="MftR_C"/>
</dbReference>
<dbReference type="GO" id="GO:0000976">
    <property type="term" value="F:transcription cis-regulatory region binding"/>
    <property type="evidence" value="ECO:0007669"/>
    <property type="project" value="TreeGrafter"/>
</dbReference>
<dbReference type="PANTHER" id="PTHR30055:SF238">
    <property type="entry name" value="MYCOFACTOCIN BIOSYNTHESIS TRANSCRIPTIONAL REGULATOR MFTR-RELATED"/>
    <property type="match status" value="1"/>
</dbReference>
<dbReference type="Gene3D" id="1.10.10.60">
    <property type="entry name" value="Homeodomain-like"/>
    <property type="match status" value="1"/>
</dbReference>
<dbReference type="InterPro" id="IPR009057">
    <property type="entry name" value="Homeodomain-like_sf"/>
</dbReference>
<keyword evidence="1" id="KW-0805">Transcription regulation</keyword>
<dbReference type="Proteomes" id="UP000649753">
    <property type="component" value="Unassembled WGS sequence"/>
</dbReference>
<dbReference type="Gene3D" id="1.10.357.10">
    <property type="entry name" value="Tetracycline Repressor, domain 2"/>
    <property type="match status" value="1"/>
</dbReference>
<keyword evidence="7" id="KW-1185">Reference proteome</keyword>
<evidence type="ECO:0000313" key="7">
    <source>
        <dbReference type="Proteomes" id="UP000649753"/>
    </source>
</evidence>
<accession>A0A927M1P0</accession>
<evidence type="ECO:0000256" key="3">
    <source>
        <dbReference type="ARBA" id="ARBA00023163"/>
    </source>
</evidence>
<sequence length="194" mass="22055">MDTTVGRRERKKAATRQTLHEVALRLAAEQGLDRVTVEAIADAADVSRRTFSNYFANKEEALFHADLVRIRRLLELVRARPADEHPWTALSRAAEQLTAASDYLDPLWLAQRRLIRAHPSLAAYQITVYGTVERELTAEICRRLPESPEAPLRARVLAAGFLNALRAATQHWIDHPDRPLTELVHDAFTYLTDR</sequence>
<protein>
    <submittedName>
        <fullName evidence="6">AcrR family transcriptional regulator</fullName>
    </submittedName>
</protein>
<evidence type="ECO:0000256" key="1">
    <source>
        <dbReference type="ARBA" id="ARBA00023015"/>
    </source>
</evidence>
<evidence type="ECO:0000259" key="5">
    <source>
        <dbReference type="PROSITE" id="PS50977"/>
    </source>
</evidence>
<keyword evidence="3" id="KW-0804">Transcription</keyword>
<dbReference type="Pfam" id="PF17754">
    <property type="entry name" value="TetR_C_14"/>
    <property type="match status" value="1"/>
</dbReference>
<keyword evidence="2 4" id="KW-0238">DNA-binding</keyword>
<dbReference type="SUPFAM" id="SSF46689">
    <property type="entry name" value="Homeodomain-like"/>
    <property type="match status" value="1"/>
</dbReference>
<dbReference type="RefSeq" id="WP_192765419.1">
    <property type="nucleotide sequence ID" value="NZ_JADBEB010000001.1"/>
</dbReference>
<evidence type="ECO:0000256" key="4">
    <source>
        <dbReference type="PROSITE-ProRule" id="PRU00335"/>
    </source>
</evidence>